<name>A0A511ZQM4_9BACI</name>
<gene>
    <name evidence="1" type="ORF">OSO01_44920</name>
</gene>
<protein>
    <submittedName>
        <fullName evidence="1">Uncharacterized protein</fullName>
    </submittedName>
</protein>
<sequence length="60" mass="6958">MSIYIPVKTRKLINFSEFKWNNLLLLENKALTVEAEYLCFLIAGQVLSKNSYENCGFILI</sequence>
<organism evidence="1 2">
    <name type="scientific">Oceanobacillus sojae</name>
    <dbReference type="NCBI Taxonomy" id="582851"/>
    <lineage>
        <taxon>Bacteria</taxon>
        <taxon>Bacillati</taxon>
        <taxon>Bacillota</taxon>
        <taxon>Bacilli</taxon>
        <taxon>Bacillales</taxon>
        <taxon>Bacillaceae</taxon>
        <taxon>Oceanobacillus</taxon>
    </lineage>
</organism>
<keyword evidence="2" id="KW-1185">Reference proteome</keyword>
<accession>A0A511ZQM4</accession>
<comment type="caution">
    <text evidence="1">The sequence shown here is derived from an EMBL/GenBank/DDBJ whole genome shotgun (WGS) entry which is preliminary data.</text>
</comment>
<reference evidence="1 2" key="1">
    <citation type="submission" date="2019-07" db="EMBL/GenBank/DDBJ databases">
        <title>Whole genome shotgun sequence of Oceanobacillus sojae NBRC 105379.</title>
        <authorList>
            <person name="Hosoyama A."/>
            <person name="Uohara A."/>
            <person name="Ohji S."/>
            <person name="Ichikawa N."/>
        </authorList>
    </citation>
    <scope>NUCLEOTIDE SEQUENCE [LARGE SCALE GENOMIC DNA]</scope>
    <source>
        <strain evidence="1 2">NBRC 105379</strain>
    </source>
</reference>
<dbReference type="AlphaFoldDB" id="A0A511ZQM4"/>
<dbReference type="Proteomes" id="UP000321558">
    <property type="component" value="Unassembled WGS sequence"/>
</dbReference>
<evidence type="ECO:0000313" key="1">
    <source>
        <dbReference type="EMBL" id="GEN89753.1"/>
    </source>
</evidence>
<proteinExistence type="predicted"/>
<evidence type="ECO:0000313" key="2">
    <source>
        <dbReference type="Proteomes" id="UP000321558"/>
    </source>
</evidence>
<dbReference type="EMBL" id="BJYM01000028">
    <property type="protein sequence ID" value="GEN89753.1"/>
    <property type="molecule type" value="Genomic_DNA"/>
</dbReference>